<evidence type="ECO:0000313" key="1">
    <source>
        <dbReference type="EMBL" id="MCS0500024.1"/>
    </source>
</evidence>
<name>A0ABT1ZH40_9MICO</name>
<keyword evidence="2" id="KW-1185">Reference proteome</keyword>
<accession>A0ABT1ZH40</accession>
<reference evidence="1 2" key="1">
    <citation type="submission" date="2022-08" db="EMBL/GenBank/DDBJ databases">
        <authorList>
            <person name="Li F."/>
        </authorList>
    </citation>
    <scope>NUCLEOTIDE SEQUENCE [LARGE SCALE GENOMIC DNA]</scope>
    <source>
        <strain evidence="1 2">10F1B-8-1</strain>
    </source>
</reference>
<evidence type="ECO:0000313" key="2">
    <source>
        <dbReference type="Proteomes" id="UP001205337"/>
    </source>
</evidence>
<proteinExistence type="predicted"/>
<dbReference type="EMBL" id="JANTHX010000007">
    <property type="protein sequence ID" value="MCS0500024.1"/>
    <property type="molecule type" value="Genomic_DNA"/>
</dbReference>
<organism evidence="1 2">
    <name type="scientific">Protaetiibacter mangrovi</name>
    <dbReference type="NCBI Taxonomy" id="2970926"/>
    <lineage>
        <taxon>Bacteria</taxon>
        <taxon>Bacillati</taxon>
        <taxon>Actinomycetota</taxon>
        <taxon>Actinomycetes</taxon>
        <taxon>Micrococcales</taxon>
        <taxon>Microbacteriaceae</taxon>
        <taxon>Protaetiibacter</taxon>
    </lineage>
</organism>
<comment type="caution">
    <text evidence="1">The sequence shown here is derived from an EMBL/GenBank/DDBJ whole genome shotgun (WGS) entry which is preliminary data.</text>
</comment>
<protein>
    <submittedName>
        <fullName evidence="1">Uncharacterized protein</fullName>
    </submittedName>
</protein>
<sequence length="72" mass="7875">MSAATARDAIPATRIGVGELAIRLGRALERWGRRHPSAPTRAELERRISRRLQAQAADAEARALVFRATARG</sequence>
<gene>
    <name evidence="1" type="ORF">NUH29_10745</name>
</gene>
<dbReference type="Proteomes" id="UP001205337">
    <property type="component" value="Unassembled WGS sequence"/>
</dbReference>
<dbReference type="RefSeq" id="WP_258799115.1">
    <property type="nucleotide sequence ID" value="NZ_JANTHX010000007.1"/>
</dbReference>